<evidence type="ECO:0000313" key="1">
    <source>
        <dbReference type="EMBL" id="KIJ39830.1"/>
    </source>
</evidence>
<dbReference type="OrthoDB" id="282973at2759"/>
<evidence type="ECO:0000313" key="2">
    <source>
        <dbReference type="Proteomes" id="UP000054279"/>
    </source>
</evidence>
<protein>
    <submittedName>
        <fullName evidence="1">Uncharacterized protein</fullName>
    </submittedName>
</protein>
<organism evidence="1 2">
    <name type="scientific">Sphaerobolus stellatus (strain SS14)</name>
    <dbReference type="NCBI Taxonomy" id="990650"/>
    <lineage>
        <taxon>Eukaryota</taxon>
        <taxon>Fungi</taxon>
        <taxon>Dikarya</taxon>
        <taxon>Basidiomycota</taxon>
        <taxon>Agaricomycotina</taxon>
        <taxon>Agaricomycetes</taxon>
        <taxon>Phallomycetidae</taxon>
        <taxon>Geastrales</taxon>
        <taxon>Sphaerobolaceae</taxon>
        <taxon>Sphaerobolus</taxon>
    </lineage>
</organism>
<reference evidence="1 2" key="1">
    <citation type="submission" date="2014-06" db="EMBL/GenBank/DDBJ databases">
        <title>Evolutionary Origins and Diversification of the Mycorrhizal Mutualists.</title>
        <authorList>
            <consortium name="DOE Joint Genome Institute"/>
            <consortium name="Mycorrhizal Genomics Consortium"/>
            <person name="Kohler A."/>
            <person name="Kuo A."/>
            <person name="Nagy L.G."/>
            <person name="Floudas D."/>
            <person name="Copeland A."/>
            <person name="Barry K.W."/>
            <person name="Cichocki N."/>
            <person name="Veneault-Fourrey C."/>
            <person name="LaButti K."/>
            <person name="Lindquist E.A."/>
            <person name="Lipzen A."/>
            <person name="Lundell T."/>
            <person name="Morin E."/>
            <person name="Murat C."/>
            <person name="Riley R."/>
            <person name="Ohm R."/>
            <person name="Sun H."/>
            <person name="Tunlid A."/>
            <person name="Henrissat B."/>
            <person name="Grigoriev I.V."/>
            <person name="Hibbett D.S."/>
            <person name="Martin F."/>
        </authorList>
    </citation>
    <scope>NUCLEOTIDE SEQUENCE [LARGE SCALE GENOMIC DNA]</scope>
    <source>
        <strain evidence="1 2">SS14</strain>
    </source>
</reference>
<dbReference type="Proteomes" id="UP000054279">
    <property type="component" value="Unassembled WGS sequence"/>
</dbReference>
<sequence>MKSLVDEIKLTFHYSEGLQDLGQWNAQMTAKVGYPMYGAIVGEIVTTFKQVLTAFRSDAAPVNSFPRNNTETTIGSQWVSTLRVVVGR</sequence>
<keyword evidence="2" id="KW-1185">Reference proteome</keyword>
<dbReference type="EMBL" id="KN837149">
    <property type="protein sequence ID" value="KIJ39830.1"/>
    <property type="molecule type" value="Genomic_DNA"/>
</dbReference>
<gene>
    <name evidence="1" type="ORF">M422DRAFT_257431</name>
</gene>
<name>A0A0C9VP16_SPHS4</name>
<proteinExistence type="predicted"/>
<dbReference type="AlphaFoldDB" id="A0A0C9VP16"/>
<dbReference type="HOGENOM" id="CLU_2470537_0_0_1"/>
<accession>A0A0C9VP16</accession>